<dbReference type="Proteomes" id="UP001144096">
    <property type="component" value="Unassembled WGS sequence"/>
</dbReference>
<keyword evidence="2" id="KW-1185">Reference proteome</keyword>
<evidence type="ECO:0000313" key="2">
    <source>
        <dbReference type="Proteomes" id="UP001144096"/>
    </source>
</evidence>
<protein>
    <submittedName>
        <fullName evidence="1">Uncharacterized protein</fullName>
    </submittedName>
</protein>
<dbReference type="EMBL" id="JAMXQV010000007">
    <property type="protein sequence ID" value="MCR6484030.1"/>
    <property type="molecule type" value="Genomic_DNA"/>
</dbReference>
<sequence>MNELQPESIERKGNETLTEHELKLQEARNIAGLAGVLCEGAEGKESLESLVDGGLDYLYHICKSLGRRDPEMAALLIDALDRDHRTAGHAQPLEIKNNLREQLGLPPLA</sequence>
<organism evidence="1 2">
    <name type="scientific">Amycolatopsis iheyensis</name>
    <dbReference type="NCBI Taxonomy" id="2945988"/>
    <lineage>
        <taxon>Bacteria</taxon>
        <taxon>Bacillati</taxon>
        <taxon>Actinomycetota</taxon>
        <taxon>Actinomycetes</taxon>
        <taxon>Pseudonocardiales</taxon>
        <taxon>Pseudonocardiaceae</taxon>
        <taxon>Amycolatopsis</taxon>
    </lineage>
</organism>
<proteinExistence type="predicted"/>
<reference evidence="1" key="1">
    <citation type="submission" date="2022-06" db="EMBL/GenBank/DDBJ databases">
        <title>Amycolatopsis iheyaensis sp. nov., a new species of the genus Amycolatopsis isolated from soil in Iheya island, Japan.</title>
        <authorList>
            <person name="Ngamcharungchit C."/>
            <person name="Kanto H."/>
            <person name="Take A."/>
            <person name="Intra B."/>
            <person name="Matsumoto A."/>
            <person name="Panbangred W."/>
            <person name="Inahashi Y."/>
        </authorList>
    </citation>
    <scope>NUCLEOTIDE SEQUENCE</scope>
    <source>
        <strain evidence="1">OK19-0408</strain>
    </source>
</reference>
<dbReference type="AlphaFoldDB" id="A0A9X2SL15"/>
<comment type="caution">
    <text evidence="1">The sequence shown here is derived from an EMBL/GenBank/DDBJ whole genome shotgun (WGS) entry which is preliminary data.</text>
</comment>
<name>A0A9X2SL15_9PSEU</name>
<gene>
    <name evidence="1" type="ORF">M8542_14495</name>
</gene>
<accession>A0A9X2SL15</accession>
<dbReference type="RefSeq" id="WP_257920668.1">
    <property type="nucleotide sequence ID" value="NZ_JAMXQV010000007.1"/>
</dbReference>
<evidence type="ECO:0000313" key="1">
    <source>
        <dbReference type="EMBL" id="MCR6484030.1"/>
    </source>
</evidence>